<dbReference type="PANTHER" id="PTHR43760">
    <property type="entry name" value="ENDORIBONUCLEASE-RELATED"/>
    <property type="match status" value="1"/>
</dbReference>
<comment type="caution">
    <text evidence="2">The sequence shown here is derived from an EMBL/GenBank/DDBJ whole genome shotgun (WGS) entry which is preliminary data.</text>
</comment>
<dbReference type="STRING" id="1408254.T458_21630"/>
<name>V6M690_9BACL</name>
<gene>
    <name evidence="2" type="ORF">T458_21630</name>
</gene>
<evidence type="ECO:0000313" key="3">
    <source>
        <dbReference type="Proteomes" id="UP000017973"/>
    </source>
</evidence>
<sequence>MQSRGFILEVAMIKERLLELGLELPQAVPSLYQYVPVVVHQGIAYISGQVPRVDGNIPYVGKVGQDVTIEQAQELARICVLRGLSCLEAEIGSLDRVERVLKITGYVQSGAGFSQQPQVMDAASELLMQIFGEKGRHARTAVGVAELPVNTPVEIDFMIAVKS</sequence>
<evidence type="ECO:0000259" key="1">
    <source>
        <dbReference type="Pfam" id="PF14588"/>
    </source>
</evidence>
<dbReference type="Proteomes" id="UP000017973">
    <property type="component" value="Unassembled WGS sequence"/>
</dbReference>
<dbReference type="RefSeq" id="WP_023558111.1">
    <property type="nucleotide sequence ID" value="NZ_KI629785.1"/>
</dbReference>
<dbReference type="AlphaFoldDB" id="V6M690"/>
<keyword evidence="3" id="KW-1185">Reference proteome</keyword>
<dbReference type="Gene3D" id="3.30.1330.40">
    <property type="entry name" value="RutC-like"/>
    <property type="match status" value="1"/>
</dbReference>
<dbReference type="SUPFAM" id="SSF55298">
    <property type="entry name" value="YjgF-like"/>
    <property type="match status" value="1"/>
</dbReference>
<dbReference type="Pfam" id="PF14588">
    <property type="entry name" value="YjgF_endoribonc"/>
    <property type="match status" value="1"/>
</dbReference>
<feature type="domain" description="Endoribonuclease L-PSP/chorismate mutase-like" evidence="1">
    <location>
        <begin position="15"/>
        <end position="151"/>
    </location>
</feature>
<proteinExistence type="predicted"/>
<dbReference type="EMBL" id="AYJU01000017">
    <property type="protein sequence ID" value="EST53415.1"/>
    <property type="molecule type" value="Genomic_DNA"/>
</dbReference>
<evidence type="ECO:0000313" key="2">
    <source>
        <dbReference type="EMBL" id="EST53415.1"/>
    </source>
</evidence>
<dbReference type="CDD" id="cd02199">
    <property type="entry name" value="YjgF_YER057c_UK114_like_1"/>
    <property type="match status" value="1"/>
</dbReference>
<dbReference type="InterPro" id="IPR013813">
    <property type="entry name" value="Endoribo_LPSP/chorism_mut-like"/>
</dbReference>
<dbReference type="eggNOG" id="COG0251">
    <property type="taxonomic scope" value="Bacteria"/>
</dbReference>
<reference evidence="2 3" key="1">
    <citation type="journal article" date="2014" name="Genome Announc.">
        <title>Draft Genome Sequence of Brevibacillus panacihumi Strain W25, a Halotolerant Hydrocarbon-Degrading Bacterium.</title>
        <authorList>
            <person name="Wang X."/>
            <person name="Jin D."/>
            <person name="Zhou L."/>
            <person name="Wu L."/>
            <person name="An W."/>
            <person name="Chen Y."/>
            <person name="Zhao L."/>
        </authorList>
    </citation>
    <scope>NUCLEOTIDE SEQUENCE [LARGE SCALE GENOMIC DNA]</scope>
    <source>
        <strain evidence="2 3">W25</strain>
    </source>
</reference>
<protein>
    <submittedName>
        <fullName evidence="2">LysR family transcriptional regulator</fullName>
    </submittedName>
</protein>
<dbReference type="PANTHER" id="PTHR43760:SF1">
    <property type="entry name" value="ENDORIBONUCLEASE L-PSP_CHORISMATE MUTASE-LIKE DOMAIN-CONTAINING PROTEIN"/>
    <property type="match status" value="1"/>
</dbReference>
<dbReference type="HOGENOM" id="CLU_104845_0_1_9"/>
<dbReference type="InterPro" id="IPR035959">
    <property type="entry name" value="RutC-like_sf"/>
</dbReference>
<dbReference type="PATRIC" id="fig|1408254.3.peg.4247"/>
<accession>V6M690</accession>
<organism evidence="2 3">
    <name type="scientific">Brevibacillus panacihumi W25</name>
    <dbReference type="NCBI Taxonomy" id="1408254"/>
    <lineage>
        <taxon>Bacteria</taxon>
        <taxon>Bacillati</taxon>
        <taxon>Bacillota</taxon>
        <taxon>Bacilli</taxon>
        <taxon>Bacillales</taxon>
        <taxon>Paenibacillaceae</taxon>
        <taxon>Brevibacillus</taxon>
    </lineage>
</organism>